<accession>A0A2D0N0C9</accession>
<dbReference type="AlphaFoldDB" id="A0A2D0N0C9"/>
<name>A0A2D0N0C9_FLAN2</name>
<organism evidence="1 2">
    <name type="scientific">Flavilitoribacter nigricans (strain ATCC 23147 / DSM 23189 / NBRC 102662 / NCIMB 1420 / SS-2)</name>
    <name type="common">Lewinella nigricans</name>
    <dbReference type="NCBI Taxonomy" id="1122177"/>
    <lineage>
        <taxon>Bacteria</taxon>
        <taxon>Pseudomonadati</taxon>
        <taxon>Bacteroidota</taxon>
        <taxon>Saprospiria</taxon>
        <taxon>Saprospirales</taxon>
        <taxon>Lewinellaceae</taxon>
        <taxon>Flavilitoribacter</taxon>
    </lineage>
</organism>
<dbReference type="EMBL" id="PDUD01000048">
    <property type="protein sequence ID" value="PHN01880.1"/>
    <property type="molecule type" value="Genomic_DNA"/>
</dbReference>
<evidence type="ECO:0000313" key="2">
    <source>
        <dbReference type="Proteomes" id="UP000223913"/>
    </source>
</evidence>
<keyword evidence="2" id="KW-1185">Reference proteome</keyword>
<evidence type="ECO:0000313" key="1">
    <source>
        <dbReference type="EMBL" id="PHN01880.1"/>
    </source>
</evidence>
<sequence>MTKAWFTHIIQHYPKAYYHCLYQFKDLYPKDWKPQMRNADQLITFFAAQQITIKLVTEFDNYLEALKYGFEITSELGPYELQSGFQFEKEHYAKWAALEFAFFVLNFQKRQREKAKPRKSHGVTRYKR</sequence>
<reference evidence="1 2" key="1">
    <citation type="submission" date="2017-10" db="EMBL/GenBank/DDBJ databases">
        <title>The draft genome sequence of Lewinella nigricans NBRC 102662.</title>
        <authorList>
            <person name="Wang K."/>
        </authorList>
    </citation>
    <scope>NUCLEOTIDE SEQUENCE [LARGE SCALE GENOMIC DNA]</scope>
    <source>
        <strain evidence="1 2">NBRC 102662</strain>
    </source>
</reference>
<comment type="caution">
    <text evidence="1">The sequence shown here is derived from an EMBL/GenBank/DDBJ whole genome shotgun (WGS) entry which is preliminary data.</text>
</comment>
<dbReference type="Proteomes" id="UP000223913">
    <property type="component" value="Unassembled WGS sequence"/>
</dbReference>
<proteinExistence type="predicted"/>
<gene>
    <name evidence="1" type="ORF">CRP01_35175</name>
</gene>
<dbReference type="RefSeq" id="WP_099154770.1">
    <property type="nucleotide sequence ID" value="NZ_PDUD01000048.1"/>
</dbReference>
<protein>
    <submittedName>
        <fullName evidence="1">Uncharacterized protein</fullName>
    </submittedName>
</protein>